<dbReference type="CDD" id="cd00586">
    <property type="entry name" value="4HBT"/>
    <property type="match status" value="1"/>
</dbReference>
<dbReference type="GeneID" id="62642521"/>
<proteinExistence type="inferred from homology"/>
<organism evidence="3 5">
    <name type="scientific">Marivita cryptomonadis</name>
    <dbReference type="NCBI Taxonomy" id="505252"/>
    <lineage>
        <taxon>Bacteria</taxon>
        <taxon>Pseudomonadati</taxon>
        <taxon>Pseudomonadota</taxon>
        <taxon>Alphaproteobacteria</taxon>
        <taxon>Rhodobacterales</taxon>
        <taxon>Roseobacteraceae</taxon>
        <taxon>Marivita</taxon>
    </lineage>
</organism>
<dbReference type="Proteomes" id="UP000755667">
    <property type="component" value="Unassembled WGS sequence"/>
</dbReference>
<evidence type="ECO:0000313" key="3">
    <source>
        <dbReference type="EMBL" id="MBM2413686.1"/>
    </source>
</evidence>
<dbReference type="Gene3D" id="3.10.129.10">
    <property type="entry name" value="Hotdog Thioesterase"/>
    <property type="match status" value="1"/>
</dbReference>
<gene>
    <name evidence="3" type="ORF">JQX41_15325</name>
    <name evidence="4" type="ORF">JQX48_15335</name>
</gene>
<dbReference type="AlphaFoldDB" id="A0A9Q2P1J9"/>
<dbReference type="Pfam" id="PF13279">
    <property type="entry name" value="4HBT_2"/>
    <property type="match status" value="1"/>
</dbReference>
<keyword evidence="6" id="KW-1185">Reference proteome</keyword>
<keyword evidence="2" id="KW-0378">Hydrolase</keyword>
<reference evidence="3 6" key="1">
    <citation type="submission" date="2021-01" db="EMBL/GenBank/DDBJ databases">
        <title>Diatom-associated Roseobacters Show Island Model of Population Structure.</title>
        <authorList>
            <person name="Qu L."/>
            <person name="Feng X."/>
            <person name="Chen Y."/>
            <person name="Li L."/>
            <person name="Wang X."/>
            <person name="Hu Z."/>
            <person name="Wang H."/>
            <person name="Luo H."/>
        </authorList>
    </citation>
    <scope>NUCLEOTIDE SEQUENCE</scope>
    <source>
        <strain evidence="4 6">CC28-63</strain>
        <strain evidence="3">CC28-69</strain>
    </source>
</reference>
<sequence>MTDIPFLTPLDPDQQRAFGLQDPWPLALADRVRFAELDPLNHVNNVAYLIWFEGARVTYFKHVGLSTYDKAEVEPRIVIRRGEIDWLQEMRADETYVVVTRTVEYRTTSFTLRQEIWSGGTVRATFDCVIVLLQPDGSGRMPIPAPVRERFHKIDGVARRVDAP</sequence>
<evidence type="ECO:0000256" key="1">
    <source>
        <dbReference type="ARBA" id="ARBA00005953"/>
    </source>
</evidence>
<dbReference type="Proteomes" id="UP000809440">
    <property type="component" value="Unassembled WGS sequence"/>
</dbReference>
<dbReference type="PANTHER" id="PTHR31793:SF27">
    <property type="entry name" value="NOVEL THIOESTERASE SUPERFAMILY DOMAIN AND SAPOSIN A-TYPE DOMAIN CONTAINING PROTEIN (0610012H03RIK)"/>
    <property type="match status" value="1"/>
</dbReference>
<dbReference type="GO" id="GO:0047617">
    <property type="term" value="F:fatty acyl-CoA hydrolase activity"/>
    <property type="evidence" value="ECO:0007669"/>
    <property type="project" value="TreeGrafter"/>
</dbReference>
<evidence type="ECO:0000313" key="5">
    <source>
        <dbReference type="Proteomes" id="UP000755667"/>
    </source>
</evidence>
<protein>
    <submittedName>
        <fullName evidence="3">Acyl-CoA thioesterase</fullName>
    </submittedName>
</protein>
<dbReference type="InterPro" id="IPR029069">
    <property type="entry name" value="HotDog_dom_sf"/>
</dbReference>
<dbReference type="EMBL" id="JAFBXE010000010">
    <property type="protein sequence ID" value="MBM2413686.1"/>
    <property type="molecule type" value="Genomic_DNA"/>
</dbReference>
<dbReference type="OrthoDB" id="9801517at2"/>
<accession>A0A9Q2P1J9</accession>
<evidence type="ECO:0000256" key="2">
    <source>
        <dbReference type="ARBA" id="ARBA00022801"/>
    </source>
</evidence>
<evidence type="ECO:0000313" key="4">
    <source>
        <dbReference type="EMBL" id="MBM2418355.1"/>
    </source>
</evidence>
<dbReference type="EMBL" id="JAFBXF010000010">
    <property type="protein sequence ID" value="MBM2418355.1"/>
    <property type="molecule type" value="Genomic_DNA"/>
</dbReference>
<name>A0A9Q2P1J9_9RHOB</name>
<dbReference type="InterPro" id="IPR050563">
    <property type="entry name" value="4-hydroxybenzoyl-CoA_TE"/>
</dbReference>
<dbReference type="SUPFAM" id="SSF54637">
    <property type="entry name" value="Thioesterase/thiol ester dehydrase-isomerase"/>
    <property type="match status" value="1"/>
</dbReference>
<dbReference type="RefSeq" id="WP_085632149.1">
    <property type="nucleotide sequence ID" value="NZ_JAFBWU010000010.1"/>
</dbReference>
<evidence type="ECO:0000313" key="6">
    <source>
        <dbReference type="Proteomes" id="UP000809440"/>
    </source>
</evidence>
<comment type="similarity">
    <text evidence="1">Belongs to the 4-hydroxybenzoyl-CoA thioesterase family.</text>
</comment>
<comment type="caution">
    <text evidence="3">The sequence shown here is derived from an EMBL/GenBank/DDBJ whole genome shotgun (WGS) entry which is preliminary data.</text>
</comment>
<dbReference type="PANTHER" id="PTHR31793">
    <property type="entry name" value="4-HYDROXYBENZOYL-COA THIOESTERASE FAMILY MEMBER"/>
    <property type="match status" value="1"/>
</dbReference>